<dbReference type="PANTHER" id="PTHR48084">
    <property type="entry name" value="2-OXOGLUTARATE OXIDOREDUCTASE SUBUNIT KORB-RELATED"/>
    <property type="match status" value="1"/>
</dbReference>
<dbReference type="EMBL" id="JACQXR010000089">
    <property type="protein sequence ID" value="MBI4726900.1"/>
    <property type="molecule type" value="Genomic_DNA"/>
</dbReference>
<dbReference type="GO" id="GO:0045333">
    <property type="term" value="P:cellular respiration"/>
    <property type="evidence" value="ECO:0007669"/>
    <property type="project" value="UniProtKB-ARBA"/>
</dbReference>
<protein>
    <submittedName>
        <fullName evidence="3">2-oxoacid:ferredoxin oxidoreductase subunit beta</fullName>
    </submittedName>
</protein>
<evidence type="ECO:0000313" key="4">
    <source>
        <dbReference type="Proteomes" id="UP000736328"/>
    </source>
</evidence>
<feature type="domain" description="Thiamine pyrophosphate enzyme TPP-binding" evidence="2">
    <location>
        <begin position="53"/>
        <end position="199"/>
    </location>
</feature>
<evidence type="ECO:0000313" key="3">
    <source>
        <dbReference type="EMBL" id="MBI4726900.1"/>
    </source>
</evidence>
<evidence type="ECO:0000259" key="2">
    <source>
        <dbReference type="Pfam" id="PF02775"/>
    </source>
</evidence>
<dbReference type="CDD" id="cd03375">
    <property type="entry name" value="TPP_OGFOR"/>
    <property type="match status" value="1"/>
</dbReference>
<dbReference type="AlphaFoldDB" id="A0A933IAJ4"/>
<accession>A0A933IAJ4</accession>
<name>A0A933IAJ4_UNCT6</name>
<keyword evidence="1" id="KW-0560">Oxidoreductase</keyword>
<sequence length="273" mass="29415">MKIHPAYEMLRPGKKFPNVWCPGCGHGIVQGAIIRAVERLGLNRDEMAMISGIGCSSRMPVYVDFNSLHTAHGRAIAFATGVKLHNPKLHVIVVTGDGDALAIGGNHFIHAARRNIELTVILMNNNIYGMTGGQYSPTTPIGKKASTAPYGCAERDFDACALATAAGAVFAARGTVFNAVELDKMIEKALTKKGFALVEALSPCPTLYGRLNKEGNAVKMLQAQKANTINLKAAEKLSPQESENKIITGIFYDGEAQPYTEVYQQIINKAQGR</sequence>
<gene>
    <name evidence="3" type="ORF">HY768_06715</name>
</gene>
<organism evidence="3 4">
    <name type="scientific">candidate division TA06 bacterium</name>
    <dbReference type="NCBI Taxonomy" id="2250710"/>
    <lineage>
        <taxon>Bacteria</taxon>
        <taxon>Bacteria division TA06</taxon>
    </lineage>
</organism>
<comment type="caution">
    <text evidence="3">The sequence shown here is derived from an EMBL/GenBank/DDBJ whole genome shotgun (WGS) entry which is preliminary data.</text>
</comment>
<dbReference type="InterPro" id="IPR029061">
    <property type="entry name" value="THDP-binding"/>
</dbReference>
<evidence type="ECO:0000256" key="1">
    <source>
        <dbReference type="ARBA" id="ARBA00023002"/>
    </source>
</evidence>
<dbReference type="SUPFAM" id="SSF52518">
    <property type="entry name" value="Thiamin diphosphate-binding fold (THDP-binding)"/>
    <property type="match status" value="1"/>
</dbReference>
<dbReference type="Proteomes" id="UP000736328">
    <property type="component" value="Unassembled WGS sequence"/>
</dbReference>
<reference evidence="3" key="1">
    <citation type="submission" date="2020-07" db="EMBL/GenBank/DDBJ databases">
        <title>Huge and variable diversity of episymbiotic CPR bacteria and DPANN archaea in groundwater ecosystems.</title>
        <authorList>
            <person name="He C.Y."/>
            <person name="Keren R."/>
            <person name="Whittaker M."/>
            <person name="Farag I.F."/>
            <person name="Doudna J."/>
            <person name="Cate J.H.D."/>
            <person name="Banfield J.F."/>
        </authorList>
    </citation>
    <scope>NUCLEOTIDE SEQUENCE</scope>
    <source>
        <strain evidence="3">NC_groundwater_1520_Pr4_B-0.1um_53_5</strain>
    </source>
</reference>
<dbReference type="InterPro" id="IPR011766">
    <property type="entry name" value="TPP_enzyme_TPP-bd"/>
</dbReference>
<dbReference type="InterPro" id="IPR051457">
    <property type="entry name" value="2-oxoacid:Fd_oxidoreductase"/>
</dbReference>
<proteinExistence type="predicted"/>
<dbReference type="Gene3D" id="3.40.50.970">
    <property type="match status" value="1"/>
</dbReference>
<dbReference type="Pfam" id="PF02775">
    <property type="entry name" value="TPP_enzyme_C"/>
    <property type="match status" value="1"/>
</dbReference>
<dbReference type="PANTHER" id="PTHR48084:SF1">
    <property type="entry name" value="2-OXOGLUTARATE SYNTHASE SUBUNIT KORB"/>
    <property type="match status" value="1"/>
</dbReference>
<dbReference type="GO" id="GO:0030976">
    <property type="term" value="F:thiamine pyrophosphate binding"/>
    <property type="evidence" value="ECO:0007669"/>
    <property type="project" value="InterPro"/>
</dbReference>
<dbReference type="GO" id="GO:0016625">
    <property type="term" value="F:oxidoreductase activity, acting on the aldehyde or oxo group of donors, iron-sulfur protein as acceptor"/>
    <property type="evidence" value="ECO:0007669"/>
    <property type="project" value="UniProtKB-ARBA"/>
</dbReference>